<accession>A0A0C3G493</accession>
<feature type="compositionally biased region" description="Pro residues" evidence="1">
    <location>
        <begin position="142"/>
        <end position="160"/>
    </location>
</feature>
<dbReference type="AlphaFoldDB" id="A0A0C3G493"/>
<sequence length="342" mass="36854">MPSDPTQFLQTLKGVSEKVKVDESARAMKRLSSGEVKGLGSKSTGTRIRKEKENLRRSTTGVKESDKRKSPVVGSRSLPIMGGGDMEADGHMEVDESATFQIDVDMDRAAGPSHRQSPYDKHAIVPTSAPGPQPRPNFSSHMPPPPVPVPKVQPLPPLPPPRDHPKSTVRLISNPIPSPIPKSTSPQRAPPPPKDTHPQASPSPSPHHSQRPSSLRPPNSQLTSRPPALGMRRSLTTSSLAPSQTLPEKQRGFKVPLAKPAPPIFSTQLPTSSYPRKNIQVSRVLPTPEPSPPNPAKETSTKDGGEVGTQHNSSSPAPDADSSYGDMSFDMDALEETMKKYD</sequence>
<reference evidence="2 3" key="1">
    <citation type="submission" date="2014-04" db="EMBL/GenBank/DDBJ databases">
        <authorList>
            <consortium name="DOE Joint Genome Institute"/>
            <person name="Kuo A."/>
            <person name="Tarkka M."/>
            <person name="Buscot F."/>
            <person name="Kohler A."/>
            <person name="Nagy L.G."/>
            <person name="Floudas D."/>
            <person name="Copeland A."/>
            <person name="Barry K.W."/>
            <person name="Cichocki N."/>
            <person name="Veneault-Fourrey C."/>
            <person name="LaButti K."/>
            <person name="Lindquist E.A."/>
            <person name="Lipzen A."/>
            <person name="Lundell T."/>
            <person name="Morin E."/>
            <person name="Murat C."/>
            <person name="Sun H."/>
            <person name="Tunlid A."/>
            <person name="Henrissat B."/>
            <person name="Grigoriev I.V."/>
            <person name="Hibbett D.S."/>
            <person name="Martin F."/>
            <person name="Nordberg H.P."/>
            <person name="Cantor M.N."/>
            <person name="Hua S.X."/>
        </authorList>
    </citation>
    <scope>NUCLEOTIDE SEQUENCE [LARGE SCALE GENOMIC DNA]</scope>
    <source>
        <strain evidence="2 3">F 1598</strain>
    </source>
</reference>
<dbReference type="Proteomes" id="UP000054166">
    <property type="component" value="Unassembled WGS sequence"/>
</dbReference>
<dbReference type="InParanoid" id="A0A0C3G493"/>
<protein>
    <submittedName>
        <fullName evidence="2">Uncharacterized protein</fullName>
    </submittedName>
</protein>
<dbReference type="STRING" id="765440.A0A0C3G493"/>
<feature type="region of interest" description="Disordered" evidence="1">
    <location>
        <begin position="31"/>
        <end position="342"/>
    </location>
</feature>
<dbReference type="EMBL" id="KN832981">
    <property type="protein sequence ID" value="KIM86614.1"/>
    <property type="molecule type" value="Genomic_DNA"/>
</dbReference>
<evidence type="ECO:0000313" key="2">
    <source>
        <dbReference type="EMBL" id="KIM86614.1"/>
    </source>
</evidence>
<gene>
    <name evidence="2" type="ORF">PILCRDRAFT_309435</name>
</gene>
<evidence type="ECO:0000313" key="3">
    <source>
        <dbReference type="Proteomes" id="UP000054166"/>
    </source>
</evidence>
<feature type="compositionally biased region" description="Polar residues" evidence="1">
    <location>
        <begin position="234"/>
        <end position="247"/>
    </location>
</feature>
<feature type="compositionally biased region" description="Low complexity" evidence="1">
    <location>
        <begin position="313"/>
        <end position="323"/>
    </location>
</feature>
<evidence type="ECO:0000256" key="1">
    <source>
        <dbReference type="SAM" id="MobiDB-lite"/>
    </source>
</evidence>
<keyword evidence="3" id="KW-1185">Reference proteome</keyword>
<name>A0A0C3G493_PILCF</name>
<dbReference type="OrthoDB" id="3268172at2759"/>
<feature type="compositionally biased region" description="Polar residues" evidence="1">
    <location>
        <begin position="265"/>
        <end position="281"/>
    </location>
</feature>
<reference evidence="3" key="2">
    <citation type="submission" date="2015-01" db="EMBL/GenBank/DDBJ databases">
        <title>Evolutionary Origins and Diversification of the Mycorrhizal Mutualists.</title>
        <authorList>
            <consortium name="DOE Joint Genome Institute"/>
            <consortium name="Mycorrhizal Genomics Consortium"/>
            <person name="Kohler A."/>
            <person name="Kuo A."/>
            <person name="Nagy L.G."/>
            <person name="Floudas D."/>
            <person name="Copeland A."/>
            <person name="Barry K.W."/>
            <person name="Cichocki N."/>
            <person name="Veneault-Fourrey C."/>
            <person name="LaButti K."/>
            <person name="Lindquist E.A."/>
            <person name="Lipzen A."/>
            <person name="Lundell T."/>
            <person name="Morin E."/>
            <person name="Murat C."/>
            <person name="Riley R."/>
            <person name="Ohm R."/>
            <person name="Sun H."/>
            <person name="Tunlid A."/>
            <person name="Henrissat B."/>
            <person name="Grigoriev I.V."/>
            <person name="Hibbett D.S."/>
            <person name="Martin F."/>
        </authorList>
    </citation>
    <scope>NUCLEOTIDE SEQUENCE [LARGE SCALE GENOMIC DNA]</scope>
    <source>
        <strain evidence="3">F 1598</strain>
    </source>
</reference>
<dbReference type="HOGENOM" id="CLU_811614_0_0_1"/>
<proteinExistence type="predicted"/>
<organism evidence="2 3">
    <name type="scientific">Piloderma croceum (strain F 1598)</name>
    <dbReference type="NCBI Taxonomy" id="765440"/>
    <lineage>
        <taxon>Eukaryota</taxon>
        <taxon>Fungi</taxon>
        <taxon>Dikarya</taxon>
        <taxon>Basidiomycota</taxon>
        <taxon>Agaricomycotina</taxon>
        <taxon>Agaricomycetes</taxon>
        <taxon>Agaricomycetidae</taxon>
        <taxon>Atheliales</taxon>
        <taxon>Atheliaceae</taxon>
        <taxon>Piloderma</taxon>
    </lineage>
</organism>